<proteinExistence type="predicted"/>
<dbReference type="InterPro" id="IPR012171">
    <property type="entry name" value="Fatty_acid_desaturase"/>
</dbReference>
<keyword evidence="1" id="KW-0812">Transmembrane</keyword>
<dbReference type="PANTHER" id="PTHR19353">
    <property type="entry name" value="FATTY ACID DESATURASE 2"/>
    <property type="match status" value="1"/>
</dbReference>
<evidence type="ECO:0000259" key="2">
    <source>
        <dbReference type="Pfam" id="PF00487"/>
    </source>
</evidence>
<evidence type="ECO:0000313" key="3">
    <source>
        <dbReference type="EMBL" id="MBW8486809.1"/>
    </source>
</evidence>
<reference evidence="3 4" key="1">
    <citation type="submission" date="2021-07" db="EMBL/GenBank/DDBJ databases">
        <title>Actinomadura sp. PM05-2 isolated from lichen.</title>
        <authorList>
            <person name="Somphong A."/>
            <person name="Phongsopitanun W."/>
            <person name="Tanasupawat S."/>
            <person name="Peongsungnone V."/>
        </authorList>
    </citation>
    <scope>NUCLEOTIDE SEQUENCE [LARGE SCALE GENOMIC DNA]</scope>
    <source>
        <strain evidence="3 4">PM05-2</strain>
    </source>
</reference>
<feature type="transmembrane region" description="Helical" evidence="1">
    <location>
        <begin position="60"/>
        <end position="78"/>
    </location>
</feature>
<dbReference type="Pfam" id="PF00487">
    <property type="entry name" value="FA_desaturase"/>
    <property type="match status" value="1"/>
</dbReference>
<keyword evidence="1" id="KW-0472">Membrane</keyword>
<name>A0ABS7G275_9ACTN</name>
<comment type="caution">
    <text evidence="3">The sequence shown here is derived from an EMBL/GenBank/DDBJ whole genome shotgun (WGS) entry which is preliminary data.</text>
</comment>
<protein>
    <submittedName>
        <fullName evidence="3">Fatty acid desaturase</fullName>
    </submittedName>
</protein>
<sequence length="329" mass="36387">MDATGTPAGTHAGTRATTRATGIFQRVRVRRRDRAVFIAKLAAALALLAAGAALEFLGGTAGAVAGVVLLAAVYTHMVELQHQCLHHSAFTGARPHRLVGVPLGLPLLVSYSHYRVRHLQHHRYLGTERDSEFFGFDAAEPLTWRRLLRGAFDYRRLLTVVRDVVRSTRGTWSYDLGQISDRRRREVIAEYRLIGAVLAAAVVLAALGQGEAVLRLWLLPLAVAVPMHFLLELPEHVLCDTATTDVLRNTRSITGSRFSTWFTNGNNLHVEHHAAMTVAINRLRERHPEVRASAKYVERGYPTFYWRVARAATAGSRARASAGTPGRRP</sequence>
<keyword evidence="4" id="KW-1185">Reference proteome</keyword>
<evidence type="ECO:0000256" key="1">
    <source>
        <dbReference type="SAM" id="Phobius"/>
    </source>
</evidence>
<feature type="transmembrane region" description="Helical" evidence="1">
    <location>
        <begin position="191"/>
        <end position="208"/>
    </location>
</feature>
<feature type="transmembrane region" description="Helical" evidence="1">
    <location>
        <begin position="35"/>
        <end position="54"/>
    </location>
</feature>
<dbReference type="EMBL" id="JAIBOA010000027">
    <property type="protein sequence ID" value="MBW8486809.1"/>
    <property type="molecule type" value="Genomic_DNA"/>
</dbReference>
<evidence type="ECO:0000313" key="4">
    <source>
        <dbReference type="Proteomes" id="UP000774570"/>
    </source>
</evidence>
<organism evidence="3 4">
    <name type="scientific">Actinomadura parmotrematis</name>
    <dbReference type="NCBI Taxonomy" id="2864039"/>
    <lineage>
        <taxon>Bacteria</taxon>
        <taxon>Bacillati</taxon>
        <taxon>Actinomycetota</taxon>
        <taxon>Actinomycetes</taxon>
        <taxon>Streptosporangiales</taxon>
        <taxon>Thermomonosporaceae</taxon>
        <taxon>Actinomadura</taxon>
    </lineage>
</organism>
<dbReference type="PANTHER" id="PTHR19353:SF19">
    <property type="entry name" value="DELTA(5) FATTY ACID DESATURASE C-RELATED"/>
    <property type="match status" value="1"/>
</dbReference>
<accession>A0ABS7G275</accession>
<dbReference type="InterPro" id="IPR005804">
    <property type="entry name" value="FA_desaturase_dom"/>
</dbReference>
<dbReference type="RefSeq" id="WP_220170051.1">
    <property type="nucleotide sequence ID" value="NZ_JAIBOA010000027.1"/>
</dbReference>
<dbReference type="Proteomes" id="UP000774570">
    <property type="component" value="Unassembled WGS sequence"/>
</dbReference>
<keyword evidence="1" id="KW-1133">Transmembrane helix</keyword>
<gene>
    <name evidence="3" type="ORF">K1Y72_30880</name>
</gene>
<feature type="domain" description="Fatty acid desaturase" evidence="2">
    <location>
        <begin position="64"/>
        <end position="301"/>
    </location>
</feature>